<evidence type="ECO:0000313" key="2">
    <source>
        <dbReference type="EMBL" id="KAL1214115.1"/>
    </source>
</evidence>
<comment type="caution">
    <text evidence="2">The sequence shown here is derived from an EMBL/GenBank/DDBJ whole genome shotgun (WGS) entry which is preliminary data.</text>
</comment>
<gene>
    <name evidence="2" type="ORF">V5N11_030617</name>
</gene>
<accession>A0ABD1B580</accession>
<dbReference type="Proteomes" id="UP001558713">
    <property type="component" value="Unassembled WGS sequence"/>
</dbReference>
<dbReference type="Pfam" id="PF12937">
    <property type="entry name" value="F-box-like"/>
    <property type="match status" value="1"/>
</dbReference>
<proteinExistence type="predicted"/>
<protein>
    <submittedName>
        <fullName evidence="2">F-box protein</fullName>
    </submittedName>
</protein>
<dbReference type="InterPro" id="IPR001810">
    <property type="entry name" value="F-box_dom"/>
</dbReference>
<dbReference type="InterPro" id="IPR005174">
    <property type="entry name" value="KIB1-4_b-propeller"/>
</dbReference>
<dbReference type="PROSITE" id="PS50181">
    <property type="entry name" value="FBOX"/>
    <property type="match status" value="1"/>
</dbReference>
<dbReference type="Pfam" id="PF03478">
    <property type="entry name" value="Beta-prop_KIB1-4"/>
    <property type="match status" value="1"/>
</dbReference>
<name>A0ABD1B580_CARAN</name>
<dbReference type="PANTHER" id="PTHR33127:SF28">
    <property type="entry name" value="CDC68-LIKE PROTEIN-RELATED"/>
    <property type="match status" value="1"/>
</dbReference>
<dbReference type="PANTHER" id="PTHR33127">
    <property type="entry name" value="TRANSMEMBRANE PROTEIN"/>
    <property type="match status" value="1"/>
</dbReference>
<evidence type="ECO:0000313" key="3">
    <source>
        <dbReference type="Proteomes" id="UP001558713"/>
    </source>
</evidence>
<feature type="domain" description="F-box" evidence="1">
    <location>
        <begin position="19"/>
        <end position="70"/>
    </location>
</feature>
<dbReference type="InterPro" id="IPR036047">
    <property type="entry name" value="F-box-like_dom_sf"/>
</dbReference>
<sequence length="384" mass="44151">MNPRLNTDVNNNGTEKKKSFTFADLPTSILELIMVYLMLKDNIRASAVCKAWREAAELVRVVGKHPWVITLPKYGGFIDLIDPLQRKLYSLYFPRKLAKTKVCYSKDGWLLLRQRSSFADMFFFNPFTREIKSLPSCKFYFQAVAFSSAPTSGTCTVIVLNPLTRRISIFYPGATEWNYMDISGPHGFCPNEHSNIVYANGHFYCFYLIGGLLDFDVSSRTVSFQLWDEHRIPYFHNNELMSHRRIIYLMEQRGVFFVMYTCGTAAPLVYKIVSSKWEEMTGTTLDGLAIFASLHSSETRVNVPGMGNSVNFSKYSLRAERCLSYSLDKGRYYPRKRLPIPKNPSKSFQCPRRSIWIEPPSEKVLDLMCKAKQRDVLQGILIAL</sequence>
<keyword evidence="3" id="KW-1185">Reference proteome</keyword>
<dbReference type="Gene3D" id="1.20.1280.50">
    <property type="match status" value="1"/>
</dbReference>
<dbReference type="EMBL" id="JBANAX010000323">
    <property type="protein sequence ID" value="KAL1214115.1"/>
    <property type="molecule type" value="Genomic_DNA"/>
</dbReference>
<evidence type="ECO:0000259" key="1">
    <source>
        <dbReference type="PROSITE" id="PS50181"/>
    </source>
</evidence>
<reference evidence="2 3" key="1">
    <citation type="submission" date="2024-04" db="EMBL/GenBank/DDBJ databases">
        <title>Genome assembly C_amara_ONT_v2.</title>
        <authorList>
            <person name="Yant L."/>
            <person name="Moore C."/>
            <person name="Slenker M."/>
        </authorList>
    </citation>
    <scope>NUCLEOTIDE SEQUENCE [LARGE SCALE GENOMIC DNA]</scope>
    <source>
        <tissue evidence="2">Leaf</tissue>
    </source>
</reference>
<organism evidence="2 3">
    <name type="scientific">Cardamine amara subsp. amara</name>
    <dbReference type="NCBI Taxonomy" id="228776"/>
    <lineage>
        <taxon>Eukaryota</taxon>
        <taxon>Viridiplantae</taxon>
        <taxon>Streptophyta</taxon>
        <taxon>Embryophyta</taxon>
        <taxon>Tracheophyta</taxon>
        <taxon>Spermatophyta</taxon>
        <taxon>Magnoliopsida</taxon>
        <taxon>eudicotyledons</taxon>
        <taxon>Gunneridae</taxon>
        <taxon>Pentapetalae</taxon>
        <taxon>rosids</taxon>
        <taxon>malvids</taxon>
        <taxon>Brassicales</taxon>
        <taxon>Brassicaceae</taxon>
        <taxon>Cardamineae</taxon>
        <taxon>Cardamine</taxon>
    </lineage>
</organism>
<dbReference type="AlphaFoldDB" id="A0ABD1B580"/>
<dbReference type="SUPFAM" id="SSF81383">
    <property type="entry name" value="F-box domain"/>
    <property type="match status" value="1"/>
</dbReference>